<dbReference type="Proteomes" id="UP001597327">
    <property type="component" value="Unassembled WGS sequence"/>
</dbReference>
<dbReference type="Gene3D" id="3.10.520.10">
    <property type="entry name" value="ApbE-like domains"/>
    <property type="match status" value="1"/>
</dbReference>
<sequence>MAAQRIFRKVERELDRLEDIFSLYRPESALVRLNRTGDLPAPPLELLNLLSLCDRLYRQSDGLFDPTVQPLWTAYAEAASTGTTLDKERLEQLRTLIGFDRVSFEPSRIRFARPRMGLTLNGIAQGYVTDRVTDLLRREGLSDIVVDMGEIRASGSAMDGALHAGDEGWPVRLSPDHDRSEGETIRLVDLAVASSSVAGDLSGGPLGAGHVLDPRTGRPATASRLRAVSVIAPSAALADGLSTAALVMPPAHLLKVLAENPGTRARVIDSAGHAHWLKQG</sequence>
<dbReference type="PANTHER" id="PTHR30040:SF2">
    <property type="entry name" value="FAD:PROTEIN FMN TRANSFERASE"/>
    <property type="match status" value="1"/>
</dbReference>
<gene>
    <name evidence="12" type="ORF">ACFSC7_17695</name>
</gene>
<dbReference type="SUPFAM" id="SSF143631">
    <property type="entry name" value="ApbE-like"/>
    <property type="match status" value="1"/>
</dbReference>
<dbReference type="GO" id="GO:0016740">
    <property type="term" value="F:transferase activity"/>
    <property type="evidence" value="ECO:0007669"/>
    <property type="project" value="UniProtKB-KW"/>
</dbReference>
<dbReference type="RefSeq" id="WP_188318926.1">
    <property type="nucleotide sequence ID" value="NZ_JBHUFA010000015.1"/>
</dbReference>
<evidence type="ECO:0000256" key="6">
    <source>
        <dbReference type="ARBA" id="ARBA00022723"/>
    </source>
</evidence>
<evidence type="ECO:0000256" key="3">
    <source>
        <dbReference type="ARBA" id="ARBA00016337"/>
    </source>
</evidence>
<keyword evidence="5 11" id="KW-0808">Transferase</keyword>
<evidence type="ECO:0000256" key="5">
    <source>
        <dbReference type="ARBA" id="ARBA00022679"/>
    </source>
</evidence>
<organism evidence="12 13">
    <name type="scientific">Roseibium aestuarii</name>
    <dbReference type="NCBI Taxonomy" id="2600299"/>
    <lineage>
        <taxon>Bacteria</taxon>
        <taxon>Pseudomonadati</taxon>
        <taxon>Pseudomonadota</taxon>
        <taxon>Alphaproteobacteria</taxon>
        <taxon>Hyphomicrobiales</taxon>
        <taxon>Stappiaceae</taxon>
        <taxon>Roseibium</taxon>
    </lineage>
</organism>
<dbReference type="EMBL" id="JBHUFA010000015">
    <property type="protein sequence ID" value="MFD1697353.1"/>
    <property type="molecule type" value="Genomic_DNA"/>
</dbReference>
<evidence type="ECO:0000256" key="7">
    <source>
        <dbReference type="ARBA" id="ARBA00022827"/>
    </source>
</evidence>
<comment type="cofactor">
    <cofactor evidence="1">
        <name>Mg(2+)</name>
        <dbReference type="ChEBI" id="CHEBI:18420"/>
    </cofactor>
</comment>
<evidence type="ECO:0000256" key="9">
    <source>
        <dbReference type="ARBA" id="ARBA00031306"/>
    </source>
</evidence>
<keyword evidence="8 11" id="KW-0460">Magnesium</keyword>
<keyword evidence="6 11" id="KW-0479">Metal-binding</keyword>
<comment type="caution">
    <text evidence="12">The sequence shown here is derived from an EMBL/GenBank/DDBJ whole genome shotgun (WGS) entry which is preliminary data.</text>
</comment>
<keyword evidence="7 11" id="KW-0274">FAD</keyword>
<evidence type="ECO:0000256" key="1">
    <source>
        <dbReference type="ARBA" id="ARBA00001946"/>
    </source>
</evidence>
<proteinExistence type="inferred from homology"/>
<dbReference type="PANTHER" id="PTHR30040">
    <property type="entry name" value="THIAMINE BIOSYNTHESIS LIPOPROTEIN APBE"/>
    <property type="match status" value="1"/>
</dbReference>
<dbReference type="InterPro" id="IPR003374">
    <property type="entry name" value="ApbE-like_sf"/>
</dbReference>
<evidence type="ECO:0000256" key="4">
    <source>
        <dbReference type="ARBA" id="ARBA00022630"/>
    </source>
</evidence>
<comment type="similarity">
    <text evidence="11">Belongs to the ApbE family.</text>
</comment>
<dbReference type="EC" id="2.7.1.180" evidence="2 11"/>
<comment type="catalytic activity">
    <reaction evidence="10 11">
        <text>L-threonyl-[protein] + FAD = FMN-L-threonyl-[protein] + AMP + H(+)</text>
        <dbReference type="Rhea" id="RHEA:36847"/>
        <dbReference type="Rhea" id="RHEA-COMP:11060"/>
        <dbReference type="Rhea" id="RHEA-COMP:11061"/>
        <dbReference type="ChEBI" id="CHEBI:15378"/>
        <dbReference type="ChEBI" id="CHEBI:30013"/>
        <dbReference type="ChEBI" id="CHEBI:57692"/>
        <dbReference type="ChEBI" id="CHEBI:74257"/>
        <dbReference type="ChEBI" id="CHEBI:456215"/>
        <dbReference type="EC" id="2.7.1.180"/>
    </reaction>
</comment>
<evidence type="ECO:0000256" key="8">
    <source>
        <dbReference type="ARBA" id="ARBA00022842"/>
    </source>
</evidence>
<evidence type="ECO:0000256" key="11">
    <source>
        <dbReference type="PIRNR" id="PIRNR006268"/>
    </source>
</evidence>
<evidence type="ECO:0000313" key="13">
    <source>
        <dbReference type="Proteomes" id="UP001597327"/>
    </source>
</evidence>
<dbReference type="PIRSF" id="PIRSF006268">
    <property type="entry name" value="ApbE"/>
    <property type="match status" value="1"/>
</dbReference>
<name>A0ABW4K1U3_9HYPH</name>
<reference evidence="13" key="1">
    <citation type="journal article" date="2019" name="Int. J. Syst. Evol. Microbiol.">
        <title>The Global Catalogue of Microorganisms (GCM) 10K type strain sequencing project: providing services to taxonomists for standard genome sequencing and annotation.</title>
        <authorList>
            <consortium name="The Broad Institute Genomics Platform"/>
            <consortium name="The Broad Institute Genome Sequencing Center for Infectious Disease"/>
            <person name="Wu L."/>
            <person name="Ma J."/>
        </authorList>
    </citation>
    <scope>NUCLEOTIDE SEQUENCE [LARGE SCALE GENOMIC DNA]</scope>
    <source>
        <strain evidence="13">JCM 3369</strain>
    </source>
</reference>
<accession>A0ABW4K1U3</accession>
<protein>
    <recommendedName>
        <fullName evidence="3 11">FAD:protein FMN transferase</fullName>
        <ecNumber evidence="2 11">2.7.1.180</ecNumber>
    </recommendedName>
    <alternativeName>
        <fullName evidence="9 11">Flavin transferase</fullName>
    </alternativeName>
</protein>
<dbReference type="InterPro" id="IPR024932">
    <property type="entry name" value="ApbE"/>
</dbReference>
<keyword evidence="4 11" id="KW-0285">Flavoprotein</keyword>
<evidence type="ECO:0000256" key="2">
    <source>
        <dbReference type="ARBA" id="ARBA00011955"/>
    </source>
</evidence>
<evidence type="ECO:0000313" key="12">
    <source>
        <dbReference type="EMBL" id="MFD1697353.1"/>
    </source>
</evidence>
<evidence type="ECO:0000256" key="10">
    <source>
        <dbReference type="ARBA" id="ARBA00048540"/>
    </source>
</evidence>
<keyword evidence="13" id="KW-1185">Reference proteome</keyword>
<dbReference type="Pfam" id="PF02424">
    <property type="entry name" value="ApbE"/>
    <property type="match status" value="1"/>
</dbReference>